<dbReference type="Proteomes" id="UP000596902">
    <property type="component" value="Unassembled WGS sequence"/>
</dbReference>
<name>A0A8H7B0L3_9PLEO</name>
<dbReference type="RefSeq" id="XP_038781086.1">
    <property type="nucleotide sequence ID" value="XM_038936190.1"/>
</dbReference>
<evidence type="ECO:0000313" key="1">
    <source>
        <dbReference type="EMBL" id="KAF7670692.1"/>
    </source>
</evidence>
<feature type="non-terminal residue" evidence="1">
    <location>
        <position position="1"/>
    </location>
</feature>
<proteinExistence type="predicted"/>
<dbReference type="EMBL" id="JAAABM010000029">
    <property type="protein sequence ID" value="KAF7670692.1"/>
    <property type="molecule type" value="Genomic_DNA"/>
</dbReference>
<reference evidence="1" key="2">
    <citation type="submission" date="2020-08" db="EMBL/GenBank/DDBJ databases">
        <title>Draft Genome Sequence of Cumin Blight Pathogen Alternaria burnsii.</title>
        <authorList>
            <person name="Feng Z."/>
        </authorList>
    </citation>
    <scope>NUCLEOTIDE SEQUENCE</scope>
    <source>
        <strain evidence="1">CBS107.38</strain>
    </source>
</reference>
<gene>
    <name evidence="1" type="ORF">GT037_011143</name>
</gene>
<organism evidence="1 2">
    <name type="scientific">Alternaria burnsii</name>
    <dbReference type="NCBI Taxonomy" id="1187904"/>
    <lineage>
        <taxon>Eukaryota</taxon>
        <taxon>Fungi</taxon>
        <taxon>Dikarya</taxon>
        <taxon>Ascomycota</taxon>
        <taxon>Pezizomycotina</taxon>
        <taxon>Dothideomycetes</taxon>
        <taxon>Pleosporomycetidae</taxon>
        <taxon>Pleosporales</taxon>
        <taxon>Pleosporineae</taxon>
        <taxon>Pleosporaceae</taxon>
        <taxon>Alternaria</taxon>
        <taxon>Alternaria sect. Alternaria</taxon>
    </lineage>
</organism>
<protein>
    <submittedName>
        <fullName evidence="1">Uncharacterized protein</fullName>
    </submittedName>
</protein>
<sequence length="96" mass="11091">IQHVKYRLVPPRGRFLCITLCLAVHRDVWPDQGDASQLRCLLDWCCSYNGYDLELADAVCKSSLAWLWCGCFDGYHPILHCGGRFYHCSWTVHWGS</sequence>
<accession>A0A8H7B0L3</accession>
<dbReference type="AlphaFoldDB" id="A0A8H7B0L3"/>
<keyword evidence="2" id="KW-1185">Reference proteome</keyword>
<dbReference type="GeneID" id="62209368"/>
<reference evidence="1" key="1">
    <citation type="submission" date="2020-01" db="EMBL/GenBank/DDBJ databases">
        <authorList>
            <person name="Feng Z.H.Z."/>
        </authorList>
    </citation>
    <scope>NUCLEOTIDE SEQUENCE</scope>
    <source>
        <strain evidence="1">CBS107.38</strain>
    </source>
</reference>
<evidence type="ECO:0000313" key="2">
    <source>
        <dbReference type="Proteomes" id="UP000596902"/>
    </source>
</evidence>
<comment type="caution">
    <text evidence="1">The sequence shown here is derived from an EMBL/GenBank/DDBJ whole genome shotgun (WGS) entry which is preliminary data.</text>
</comment>